<comment type="caution">
    <text evidence="3">The sequence shown here is derived from an EMBL/GenBank/DDBJ whole genome shotgun (WGS) entry which is preliminary data.</text>
</comment>
<sequence>MRSRGQTKISVVMVSWHTGPVLFDAIRAALQAPDVHELILVNHGNPADVVERLETLADEQERFLLIHSGGNLGYSKGCNIGARIARGTHLLFLNPDAILVPGAAARMAETAQGLADPWVVGARILDRDGREQRGGRRGDLSLVSAFLGFTGLSRFVPGVRDIHREREPVPAIPVDTPCVSGAALMMSRTGYDSIGGFDETYFLHVEDIDLCRRVRQAGGRVLFDPHAELVHYGSTSHASIFFVERHKAHGLVRYFWRYASPVGRIGVALAVPVLWLALMSRAFLIAARR</sequence>
<dbReference type="GO" id="GO:0016740">
    <property type="term" value="F:transferase activity"/>
    <property type="evidence" value="ECO:0007669"/>
    <property type="project" value="UniProtKB-KW"/>
</dbReference>
<dbReference type="AlphaFoldDB" id="A0A4S2H4C3"/>
<dbReference type="Pfam" id="PF00535">
    <property type="entry name" value="Glycos_transf_2"/>
    <property type="match status" value="1"/>
</dbReference>
<dbReference type="RefSeq" id="WP_135994998.1">
    <property type="nucleotide sequence ID" value="NZ_CP071057.1"/>
</dbReference>
<evidence type="ECO:0000256" key="1">
    <source>
        <dbReference type="SAM" id="Phobius"/>
    </source>
</evidence>
<dbReference type="EMBL" id="SRXW01000001">
    <property type="protein sequence ID" value="TGY90500.1"/>
    <property type="molecule type" value="Genomic_DNA"/>
</dbReference>
<keyword evidence="1" id="KW-1133">Transmembrane helix</keyword>
<dbReference type="Gene3D" id="3.90.550.10">
    <property type="entry name" value="Spore Coat Polysaccharide Biosynthesis Protein SpsA, Chain A"/>
    <property type="match status" value="1"/>
</dbReference>
<evidence type="ECO:0000259" key="2">
    <source>
        <dbReference type="Pfam" id="PF00535"/>
    </source>
</evidence>
<dbReference type="OrthoDB" id="9771846at2"/>
<proteinExistence type="predicted"/>
<dbReference type="PANTHER" id="PTHR43179">
    <property type="entry name" value="RHAMNOSYLTRANSFERASE WBBL"/>
    <property type="match status" value="1"/>
</dbReference>
<organism evidence="3 4">
    <name type="scientific">Marinicauda algicola</name>
    <dbReference type="NCBI Taxonomy" id="2029849"/>
    <lineage>
        <taxon>Bacteria</taxon>
        <taxon>Pseudomonadati</taxon>
        <taxon>Pseudomonadota</taxon>
        <taxon>Alphaproteobacteria</taxon>
        <taxon>Maricaulales</taxon>
        <taxon>Maricaulaceae</taxon>
        <taxon>Marinicauda</taxon>
    </lineage>
</organism>
<keyword evidence="3" id="KW-0808">Transferase</keyword>
<reference evidence="3 4" key="1">
    <citation type="journal article" date="2017" name="Int. J. Syst. Evol. Microbiol.">
        <title>Marinicauda algicola sp. nov., isolated from a marine red alga Rhodosorus marinus.</title>
        <authorList>
            <person name="Jeong S.E."/>
            <person name="Jeon S.H."/>
            <person name="Chun B.H."/>
            <person name="Kim D.W."/>
            <person name="Jeon C.O."/>
        </authorList>
    </citation>
    <scope>NUCLEOTIDE SEQUENCE [LARGE SCALE GENOMIC DNA]</scope>
    <source>
        <strain evidence="3 4">JCM 31718</strain>
    </source>
</reference>
<protein>
    <submittedName>
        <fullName evidence="3">Glycosyltransferase family 2 protein</fullName>
    </submittedName>
</protein>
<keyword evidence="1" id="KW-0812">Transmembrane</keyword>
<dbReference type="SUPFAM" id="SSF53448">
    <property type="entry name" value="Nucleotide-diphospho-sugar transferases"/>
    <property type="match status" value="1"/>
</dbReference>
<dbReference type="InterPro" id="IPR029044">
    <property type="entry name" value="Nucleotide-diphossugar_trans"/>
</dbReference>
<name>A0A4S2H4C3_9PROT</name>
<feature type="transmembrane region" description="Helical" evidence="1">
    <location>
        <begin position="265"/>
        <end position="287"/>
    </location>
</feature>
<keyword evidence="1" id="KW-0472">Membrane</keyword>
<dbReference type="CDD" id="cd04186">
    <property type="entry name" value="GT_2_like_c"/>
    <property type="match status" value="1"/>
</dbReference>
<evidence type="ECO:0000313" key="4">
    <source>
        <dbReference type="Proteomes" id="UP000308054"/>
    </source>
</evidence>
<keyword evidence="4" id="KW-1185">Reference proteome</keyword>
<evidence type="ECO:0000313" key="3">
    <source>
        <dbReference type="EMBL" id="TGY90500.1"/>
    </source>
</evidence>
<accession>A0A4S2H4C3</accession>
<dbReference type="Proteomes" id="UP000308054">
    <property type="component" value="Unassembled WGS sequence"/>
</dbReference>
<feature type="domain" description="Glycosyltransferase 2-like" evidence="2">
    <location>
        <begin position="10"/>
        <end position="137"/>
    </location>
</feature>
<gene>
    <name evidence="3" type="ORF">E5163_05105</name>
</gene>
<dbReference type="InterPro" id="IPR001173">
    <property type="entry name" value="Glyco_trans_2-like"/>
</dbReference>
<dbReference type="PANTHER" id="PTHR43179:SF7">
    <property type="entry name" value="RHAMNOSYLTRANSFERASE WBBL"/>
    <property type="match status" value="1"/>
</dbReference>